<sequence>MFDTYSDEERLEIAKKQYDDWKPNYDVTLENNKVIGVVSQVNNKSTGEQSFVITDKYVPPTASLAERNQVQEITVLYRGSTAPSVGNVLNPFHKEHSDVVKDWIHNDVPTAVQILNGGAPVVTPQLQSSAKTLQEAMNLYPNAQVYVYGHSLGSMDAQYAIANVNKNDISRINGGFFYQGPNVYSNLTPKQQDTINALNSLDKLFNYVDSKDIVPIGYGLGKPTVGHLIRVDSKKVGFVDQHMWGGYQFDKDGNILTDKEGSLQLAKYATNQQLSAINNLRKNFMKSGGGLSSSEEIFLDAAEGLAITQGMKQTIQGEIRDLKAMFDTAIENAKELWKNTLSDARGVGSKLSEAEILTALSNGGATEAKIVVETVQECEESLAEATKIEQEYDQLLQQINEAIKSQVETDQQLAKQIGSMYG</sequence>
<dbReference type="RefSeq" id="WP_087641958.1">
    <property type="nucleotide sequence ID" value="NZ_CP147246.1"/>
</dbReference>
<dbReference type="GO" id="GO:0006629">
    <property type="term" value="P:lipid metabolic process"/>
    <property type="evidence" value="ECO:0007669"/>
    <property type="project" value="InterPro"/>
</dbReference>
<feature type="coiled-coil region" evidence="1">
    <location>
        <begin position="378"/>
        <end position="405"/>
    </location>
</feature>
<evidence type="ECO:0000313" key="3">
    <source>
        <dbReference type="EMBL" id="WYJ94707.1"/>
    </source>
</evidence>
<name>A0A200J194_9ENTE</name>
<reference evidence="2" key="1">
    <citation type="submission" date="2017-05" db="EMBL/GenBank/DDBJ databases">
        <title>The Genome Sequence of Enterococcus sp. 9D6_DIV0238.</title>
        <authorList>
            <consortium name="The Broad Institute Genomics Platform"/>
            <consortium name="The Broad Institute Genomic Center for Infectious Diseases"/>
            <person name="Earl A."/>
            <person name="Manson A."/>
            <person name="Schwartman J."/>
            <person name="Gilmore M."/>
            <person name="Abouelleil A."/>
            <person name="Cao P."/>
            <person name="Chapman S."/>
            <person name="Cusick C."/>
            <person name="Shea T."/>
            <person name="Young S."/>
            <person name="Neafsey D."/>
            <person name="Nusbaum C."/>
            <person name="Birren B."/>
        </authorList>
    </citation>
    <scope>NUCLEOTIDE SEQUENCE [LARGE SCALE GENOMIC DNA]</scope>
    <source>
        <strain evidence="2">9D6_DIV0238</strain>
    </source>
</reference>
<organism evidence="2">
    <name type="scientific">Candidatus Enterococcus dunnyi</name>
    <dbReference type="NCBI Taxonomy" id="1834192"/>
    <lineage>
        <taxon>Bacteria</taxon>
        <taxon>Bacillati</taxon>
        <taxon>Bacillota</taxon>
        <taxon>Bacilli</taxon>
        <taxon>Lactobacillales</taxon>
        <taxon>Enterococcaceae</taxon>
        <taxon>Enterococcus</taxon>
    </lineage>
</organism>
<accession>A0A200J194</accession>
<proteinExistence type="predicted"/>
<evidence type="ECO:0000313" key="4">
    <source>
        <dbReference type="Proteomes" id="UP000196151"/>
    </source>
</evidence>
<reference evidence="3" key="2">
    <citation type="submission" date="2017-05" db="EMBL/GenBank/DDBJ databases">
        <authorList>
            <consortium name="The Broad Institute Genomics Platform"/>
            <consortium name="The Broad Institute Genomic Center for Infectious Diseases"/>
            <person name="Earl A."/>
            <person name="Manson A."/>
            <person name="Schwartman J."/>
            <person name="Gilmore M."/>
            <person name="Abouelleil A."/>
            <person name="Cao P."/>
            <person name="Chapman S."/>
            <person name="Cusick C."/>
            <person name="Shea T."/>
            <person name="Young S."/>
            <person name="Neafsey D."/>
            <person name="Nusbaum C."/>
            <person name="Birren B."/>
        </authorList>
    </citation>
    <scope>NUCLEOTIDE SEQUENCE</scope>
    <source>
        <strain evidence="3">9D6_DIV0238</strain>
    </source>
</reference>
<dbReference type="AlphaFoldDB" id="A0A200J194"/>
<keyword evidence="4" id="KW-1185">Reference proteome</keyword>
<dbReference type="InterPro" id="IPR024499">
    <property type="entry name" value="Mbeg1-like"/>
</dbReference>
<dbReference type="InterPro" id="IPR029058">
    <property type="entry name" value="AB_hydrolase_fold"/>
</dbReference>
<dbReference type="EMBL" id="CP147246">
    <property type="protein sequence ID" value="WYJ94707.1"/>
    <property type="molecule type" value="Genomic_DNA"/>
</dbReference>
<keyword evidence="1" id="KW-0175">Coiled coil</keyword>
<evidence type="ECO:0000313" key="2">
    <source>
        <dbReference type="EMBL" id="OUZ30619.1"/>
    </source>
</evidence>
<dbReference type="OrthoDB" id="2365336at2"/>
<dbReference type="Proteomes" id="UP000196151">
    <property type="component" value="Chromosome"/>
</dbReference>
<dbReference type="Pfam" id="PF11187">
    <property type="entry name" value="Mbeg1-like"/>
    <property type="match status" value="1"/>
</dbReference>
<evidence type="ECO:0000256" key="1">
    <source>
        <dbReference type="SAM" id="Coils"/>
    </source>
</evidence>
<dbReference type="Gene3D" id="3.40.50.1820">
    <property type="entry name" value="alpha/beta hydrolase"/>
    <property type="match status" value="1"/>
</dbReference>
<gene>
    <name evidence="3" type="ORF">A5889_002220</name>
    <name evidence="2" type="ORF">A5889_002907</name>
</gene>
<reference evidence="3" key="3">
    <citation type="submission" date="2024-03" db="EMBL/GenBank/DDBJ databases">
        <title>The Genome Sequence of Enterococcus sp. DIV0238c.</title>
        <authorList>
            <consortium name="The Broad Institute Genomics Platform"/>
            <consortium name="The Broad Institute Microbial Omics Core"/>
            <consortium name="The Broad Institute Genomic Center for Infectious Diseases"/>
            <person name="Earl A."/>
            <person name="Manson A."/>
            <person name="Gilmore M."/>
            <person name="Schwartman J."/>
            <person name="Shea T."/>
            <person name="Abouelleil A."/>
            <person name="Cao P."/>
            <person name="Chapman S."/>
            <person name="Cusick C."/>
            <person name="Young S."/>
            <person name="Neafsey D."/>
            <person name="Nusbaum C."/>
            <person name="Birren B."/>
        </authorList>
    </citation>
    <scope>NUCLEOTIDE SEQUENCE</scope>
    <source>
        <strain evidence="3">9D6_DIV0238</strain>
    </source>
</reference>
<dbReference type="SUPFAM" id="SSF53474">
    <property type="entry name" value="alpha/beta-Hydrolases"/>
    <property type="match status" value="1"/>
</dbReference>
<protein>
    <submittedName>
        <fullName evidence="2">Uncharacterized protein</fullName>
    </submittedName>
</protein>
<dbReference type="EMBL" id="NIBQ01000003">
    <property type="protein sequence ID" value="OUZ30619.1"/>
    <property type="molecule type" value="Genomic_DNA"/>
</dbReference>